<proteinExistence type="predicted"/>
<gene>
    <name evidence="1" type="ORF">HF989_06080</name>
</gene>
<name>A0A7X6LSF4_9CORY</name>
<sequence>MDREDAQALRHWEERKEELRAELVDKRRLAHGTFPGLRVDGLGVAMQVLGDQAEDLGQLCVVGDRA</sequence>
<dbReference type="Proteomes" id="UP000554284">
    <property type="component" value="Unassembled WGS sequence"/>
</dbReference>
<dbReference type="AlphaFoldDB" id="A0A7X6LSF4"/>
<comment type="caution">
    <text evidence="1">The sequence shown here is derived from an EMBL/GenBank/DDBJ whole genome shotgun (WGS) entry which is preliminary data.</text>
</comment>
<evidence type="ECO:0000313" key="2">
    <source>
        <dbReference type="Proteomes" id="UP000554284"/>
    </source>
</evidence>
<dbReference type="RefSeq" id="WP_168684829.1">
    <property type="nucleotide sequence ID" value="NZ_JAAXPF010000005.1"/>
</dbReference>
<dbReference type="EMBL" id="JAAXPF010000005">
    <property type="protein sequence ID" value="NKY68945.1"/>
    <property type="molecule type" value="Genomic_DNA"/>
</dbReference>
<accession>A0A7X6LSF4</accession>
<evidence type="ECO:0000313" key="1">
    <source>
        <dbReference type="EMBL" id="NKY68945.1"/>
    </source>
</evidence>
<organism evidence="1 2">
    <name type="scientific">Corynebacterium mucifaciens</name>
    <dbReference type="NCBI Taxonomy" id="57171"/>
    <lineage>
        <taxon>Bacteria</taxon>
        <taxon>Bacillati</taxon>
        <taxon>Actinomycetota</taxon>
        <taxon>Actinomycetes</taxon>
        <taxon>Mycobacteriales</taxon>
        <taxon>Corynebacteriaceae</taxon>
        <taxon>Corynebacterium</taxon>
    </lineage>
</organism>
<protein>
    <submittedName>
        <fullName evidence="1">Uncharacterized protein</fullName>
    </submittedName>
</protein>
<reference evidence="1 2" key="1">
    <citation type="submission" date="2020-04" db="EMBL/GenBank/DDBJ databases">
        <title>MicrobeNet Type strains.</title>
        <authorList>
            <person name="Nicholson A.C."/>
        </authorList>
    </citation>
    <scope>NUCLEOTIDE SEQUENCE [LARGE SCALE GENOMIC DNA]</scope>
    <source>
        <strain evidence="1 2">ATCC 700355</strain>
    </source>
</reference>